<dbReference type="PANTHER" id="PTHR39650">
    <property type="entry name" value="CDP-ARCHAEOL SYNTHASE"/>
    <property type="match status" value="1"/>
</dbReference>
<dbReference type="Proteomes" id="UP000230088">
    <property type="component" value="Unassembled WGS sequence"/>
</dbReference>
<feature type="transmembrane region" description="Helical" evidence="1">
    <location>
        <begin position="59"/>
        <end position="77"/>
    </location>
</feature>
<keyword evidence="1" id="KW-1133">Transmembrane helix</keyword>
<accession>A0A2H0YLA7</accession>
<sequence length="184" mass="21490">MTPQFILSCIYFFLPAYFTNMTPPLLKRTGLFNFLAKPVDFGKKIGQNPILGGHKSWRGVIFGLIAGILIAGLQYWFYQFPFIQKISLVDYRQINVLFFGFLISTGAIFGDLLFAFIKRRLKMAPGARFLPFDQTNYVIGAFIFLEPFLKLSYFIWLTIFVLTFFLHIIVNHMGYWMGLHRNKW</sequence>
<dbReference type="EMBL" id="PEYD01000060">
    <property type="protein sequence ID" value="PIS39216.1"/>
    <property type="molecule type" value="Genomic_DNA"/>
</dbReference>
<organism evidence="2 3">
    <name type="scientific">Candidatus Nealsonbacteria bacterium CG08_land_8_20_14_0_20_38_20</name>
    <dbReference type="NCBI Taxonomy" id="1974705"/>
    <lineage>
        <taxon>Bacteria</taxon>
        <taxon>Candidatus Nealsoniibacteriota</taxon>
    </lineage>
</organism>
<feature type="transmembrane region" description="Helical" evidence="1">
    <location>
        <begin position="97"/>
        <end position="117"/>
    </location>
</feature>
<dbReference type="AlphaFoldDB" id="A0A2H0YLA7"/>
<name>A0A2H0YLA7_9BACT</name>
<feature type="transmembrane region" description="Helical" evidence="1">
    <location>
        <begin position="151"/>
        <end position="170"/>
    </location>
</feature>
<evidence type="ECO:0000256" key="1">
    <source>
        <dbReference type="SAM" id="Phobius"/>
    </source>
</evidence>
<dbReference type="Pfam" id="PF01864">
    <property type="entry name" value="CarS-like"/>
    <property type="match status" value="1"/>
</dbReference>
<dbReference type="PANTHER" id="PTHR39650:SF1">
    <property type="entry name" value="CDP-ARCHAEOL SYNTHASE"/>
    <property type="match status" value="1"/>
</dbReference>
<comment type="caution">
    <text evidence="2">The sequence shown here is derived from an EMBL/GenBank/DDBJ whole genome shotgun (WGS) entry which is preliminary data.</text>
</comment>
<keyword evidence="1" id="KW-0812">Transmembrane</keyword>
<evidence type="ECO:0008006" key="4">
    <source>
        <dbReference type="Google" id="ProtNLM"/>
    </source>
</evidence>
<keyword evidence="1" id="KW-0472">Membrane</keyword>
<dbReference type="InterPro" id="IPR032690">
    <property type="entry name" value="CarS"/>
</dbReference>
<evidence type="ECO:0000313" key="3">
    <source>
        <dbReference type="Proteomes" id="UP000230088"/>
    </source>
</evidence>
<proteinExistence type="predicted"/>
<gene>
    <name evidence="2" type="ORF">COT33_03110</name>
</gene>
<protein>
    <recommendedName>
        <fullName evidence="4">CDP-2,3-bis-(O-geranylgeranyl)-sn-glycerol synthase</fullName>
    </recommendedName>
</protein>
<evidence type="ECO:0000313" key="2">
    <source>
        <dbReference type="EMBL" id="PIS39216.1"/>
    </source>
</evidence>
<reference evidence="3" key="1">
    <citation type="submission" date="2017-09" db="EMBL/GenBank/DDBJ databases">
        <title>Depth-based differentiation of microbial function through sediment-hosted aquifers and enrichment of novel symbionts in the deep terrestrial subsurface.</title>
        <authorList>
            <person name="Probst A.J."/>
            <person name="Ladd B."/>
            <person name="Jarett J.K."/>
            <person name="Geller-Mcgrath D.E."/>
            <person name="Sieber C.M.K."/>
            <person name="Emerson J.B."/>
            <person name="Anantharaman K."/>
            <person name="Thomas B.C."/>
            <person name="Malmstrom R."/>
            <person name="Stieglmeier M."/>
            <person name="Klingl A."/>
            <person name="Woyke T."/>
            <person name="Ryan C.M."/>
            <person name="Banfield J.F."/>
        </authorList>
    </citation>
    <scope>NUCLEOTIDE SEQUENCE [LARGE SCALE GENOMIC DNA]</scope>
</reference>